<dbReference type="RefSeq" id="WP_330821842.1">
    <property type="nucleotide sequence ID" value="NZ_JAZBJP010000006.1"/>
</dbReference>
<proteinExistence type="predicted"/>
<evidence type="ECO:0008006" key="3">
    <source>
        <dbReference type="Google" id="ProtNLM"/>
    </source>
</evidence>
<evidence type="ECO:0000313" key="1">
    <source>
        <dbReference type="EMBL" id="MEE4420621.1"/>
    </source>
</evidence>
<organism evidence="1 2">
    <name type="scientific">Streptomyces bugieae</name>
    <dbReference type="NCBI Taxonomy" id="3098223"/>
    <lineage>
        <taxon>Bacteria</taxon>
        <taxon>Bacillati</taxon>
        <taxon>Actinomycetota</taxon>
        <taxon>Actinomycetes</taxon>
        <taxon>Kitasatosporales</taxon>
        <taxon>Streptomycetaceae</taxon>
        <taxon>Streptomyces</taxon>
    </lineage>
</organism>
<accession>A0ABU7NP08</accession>
<dbReference type="EMBL" id="JAZBJP010000006">
    <property type="protein sequence ID" value="MEE4420621.1"/>
    <property type="molecule type" value="Genomic_DNA"/>
</dbReference>
<protein>
    <recommendedName>
        <fullName evidence="3">Lipoprotein</fullName>
    </recommendedName>
</protein>
<keyword evidence="2" id="KW-1185">Reference proteome</keyword>
<dbReference type="Proteomes" id="UP001307760">
    <property type="component" value="Unassembled WGS sequence"/>
</dbReference>
<sequence length="294" mass="31174">MAAGLVGCTSAQPTGPPVSAAMTDVATRSGRWPTGADQLQAAFDQLDRTCLSKAGFHLPAAPKVTLPSPENEAATIDLAARRRRGYGISMAHDSSAAAGNPNAYASSLSAEDRQRFGSAQFGPGMPRTGVALKGKATATVPTAGCVARARTALAGDVHTWAEVSYIPQQFDDQTSRKALTDTGYRAALVRWRACMAQAGYTYASPDAAVARLQLEHERGAKGARFQRLERAVAVSDGECASRTHLPAELLRARRRQVSRLSARDLSTLQSVTQDWESAVTRARRVLAAPAKRGA</sequence>
<name>A0ABU7NP08_9ACTN</name>
<evidence type="ECO:0000313" key="2">
    <source>
        <dbReference type="Proteomes" id="UP001307760"/>
    </source>
</evidence>
<gene>
    <name evidence="1" type="ORF">V2J85_14875</name>
</gene>
<reference evidence="1 2" key="1">
    <citation type="submission" date="2023-12" db="EMBL/GenBank/DDBJ databases">
        <title>30 novel species of actinomycetes from the DSMZ collection.</title>
        <authorList>
            <person name="Nouioui I."/>
        </authorList>
    </citation>
    <scope>NUCLEOTIDE SEQUENCE [LARGE SCALE GENOMIC DNA]</scope>
    <source>
        <strain evidence="1 2">DSM 41528</strain>
    </source>
</reference>
<comment type="caution">
    <text evidence="1">The sequence shown here is derived from an EMBL/GenBank/DDBJ whole genome shotgun (WGS) entry which is preliminary data.</text>
</comment>